<dbReference type="GeneID" id="6079323"/>
<dbReference type="Proteomes" id="UP000001194">
    <property type="component" value="Unassembled WGS sequence"/>
</dbReference>
<sequence length="192" mass="21558">MLQFFGPKFWPRQFLVGKTSEPSLFELDPCTMKHARSKLYKAAAAAKVKSLLQDEATEMEKQEQQTPTGKNGKPLGLRTICDRISAAHLQKTGQHVTLSHSTLWKHTHGGTKLSDFNAEKSWLTETEATVLIDYALEMAARNFPFSNRCLKEHADKIIRAGQGKRNDAEDVEPVEPGRESDDDTQSGEEDEE</sequence>
<dbReference type="OrthoDB" id="2668963at2759"/>
<gene>
    <name evidence="2" type="ORF">LACBIDRAFT_329586</name>
</gene>
<feature type="region of interest" description="Disordered" evidence="1">
    <location>
        <begin position="56"/>
        <end position="75"/>
    </location>
</feature>
<feature type="compositionally biased region" description="Basic and acidic residues" evidence="1">
    <location>
        <begin position="158"/>
        <end position="168"/>
    </location>
</feature>
<dbReference type="KEGG" id="lbc:LACBIDRAFT_329586"/>
<protein>
    <submittedName>
        <fullName evidence="2">Predicted protein</fullName>
    </submittedName>
</protein>
<keyword evidence="3" id="KW-1185">Reference proteome</keyword>
<dbReference type="EMBL" id="DS547112">
    <property type="protein sequence ID" value="EDR05568.1"/>
    <property type="molecule type" value="Genomic_DNA"/>
</dbReference>
<dbReference type="RefSeq" id="XP_001883672.1">
    <property type="nucleotide sequence ID" value="XM_001883637.1"/>
</dbReference>
<dbReference type="HOGENOM" id="CLU_1415394_0_0_1"/>
<feature type="compositionally biased region" description="Acidic residues" evidence="1">
    <location>
        <begin position="180"/>
        <end position="192"/>
    </location>
</feature>
<organism evidence="3">
    <name type="scientific">Laccaria bicolor (strain S238N-H82 / ATCC MYA-4686)</name>
    <name type="common">Bicoloured deceiver</name>
    <name type="synonym">Laccaria laccata var. bicolor</name>
    <dbReference type="NCBI Taxonomy" id="486041"/>
    <lineage>
        <taxon>Eukaryota</taxon>
        <taxon>Fungi</taxon>
        <taxon>Dikarya</taxon>
        <taxon>Basidiomycota</taxon>
        <taxon>Agaricomycotina</taxon>
        <taxon>Agaricomycetes</taxon>
        <taxon>Agaricomycetidae</taxon>
        <taxon>Agaricales</taxon>
        <taxon>Agaricineae</taxon>
        <taxon>Hydnangiaceae</taxon>
        <taxon>Laccaria</taxon>
    </lineage>
</organism>
<proteinExistence type="predicted"/>
<accession>B0DIH5</accession>
<dbReference type="InParanoid" id="B0DIH5"/>
<name>B0DIH5_LACBS</name>
<evidence type="ECO:0000313" key="2">
    <source>
        <dbReference type="EMBL" id="EDR05568.1"/>
    </source>
</evidence>
<reference evidence="2 3" key="1">
    <citation type="journal article" date="2008" name="Nature">
        <title>The genome of Laccaria bicolor provides insights into mycorrhizal symbiosis.</title>
        <authorList>
            <person name="Martin F."/>
            <person name="Aerts A."/>
            <person name="Ahren D."/>
            <person name="Brun A."/>
            <person name="Danchin E.G.J."/>
            <person name="Duchaussoy F."/>
            <person name="Gibon J."/>
            <person name="Kohler A."/>
            <person name="Lindquist E."/>
            <person name="Pereda V."/>
            <person name="Salamov A."/>
            <person name="Shapiro H.J."/>
            <person name="Wuyts J."/>
            <person name="Blaudez D."/>
            <person name="Buee M."/>
            <person name="Brokstein P."/>
            <person name="Canbaeck B."/>
            <person name="Cohen D."/>
            <person name="Courty P.E."/>
            <person name="Coutinho P.M."/>
            <person name="Delaruelle C."/>
            <person name="Detter J.C."/>
            <person name="Deveau A."/>
            <person name="DiFazio S."/>
            <person name="Duplessis S."/>
            <person name="Fraissinet-Tachet L."/>
            <person name="Lucic E."/>
            <person name="Frey-Klett P."/>
            <person name="Fourrey C."/>
            <person name="Feussner I."/>
            <person name="Gay G."/>
            <person name="Grimwood J."/>
            <person name="Hoegger P.J."/>
            <person name="Jain P."/>
            <person name="Kilaru S."/>
            <person name="Labbe J."/>
            <person name="Lin Y.C."/>
            <person name="Legue V."/>
            <person name="Le Tacon F."/>
            <person name="Marmeisse R."/>
            <person name="Melayah D."/>
            <person name="Montanini B."/>
            <person name="Muratet M."/>
            <person name="Nehls U."/>
            <person name="Niculita-Hirzel H."/>
            <person name="Oudot-Le Secq M.P."/>
            <person name="Peter M."/>
            <person name="Quesneville H."/>
            <person name="Rajashekar B."/>
            <person name="Reich M."/>
            <person name="Rouhier N."/>
            <person name="Schmutz J."/>
            <person name="Yin T."/>
            <person name="Chalot M."/>
            <person name="Henrissat B."/>
            <person name="Kuees U."/>
            <person name="Lucas S."/>
            <person name="Van de Peer Y."/>
            <person name="Podila G.K."/>
            <person name="Polle A."/>
            <person name="Pukkila P.J."/>
            <person name="Richardson P.M."/>
            <person name="Rouze P."/>
            <person name="Sanders I.R."/>
            <person name="Stajich J.E."/>
            <person name="Tunlid A."/>
            <person name="Tuskan G."/>
            <person name="Grigoriev I.V."/>
        </authorList>
    </citation>
    <scope>NUCLEOTIDE SEQUENCE [LARGE SCALE GENOMIC DNA]</scope>
    <source>
        <strain evidence="3">S238N-H82 / ATCC MYA-4686</strain>
    </source>
</reference>
<dbReference type="AlphaFoldDB" id="B0DIH5"/>
<feature type="region of interest" description="Disordered" evidence="1">
    <location>
        <begin position="158"/>
        <end position="192"/>
    </location>
</feature>
<evidence type="ECO:0000256" key="1">
    <source>
        <dbReference type="SAM" id="MobiDB-lite"/>
    </source>
</evidence>
<evidence type="ECO:0000313" key="3">
    <source>
        <dbReference type="Proteomes" id="UP000001194"/>
    </source>
</evidence>